<evidence type="ECO:0000256" key="1">
    <source>
        <dbReference type="SAM" id="Phobius"/>
    </source>
</evidence>
<dbReference type="EMBL" id="ACIO01000122">
    <property type="protein sequence ID" value="EFD00095.1"/>
    <property type="molecule type" value="Genomic_DNA"/>
</dbReference>
<gene>
    <name evidence="2" type="ORF">CLOSTHATH_01698</name>
</gene>
<name>D3ADL9_9FIRM</name>
<keyword evidence="1" id="KW-0472">Membrane</keyword>
<organism evidence="2 3">
    <name type="scientific">Hungatella hathewayi DSM 13479</name>
    <dbReference type="NCBI Taxonomy" id="566550"/>
    <lineage>
        <taxon>Bacteria</taxon>
        <taxon>Bacillati</taxon>
        <taxon>Bacillota</taxon>
        <taxon>Clostridia</taxon>
        <taxon>Lachnospirales</taxon>
        <taxon>Lachnospiraceae</taxon>
        <taxon>Hungatella</taxon>
    </lineage>
</organism>
<keyword evidence="1" id="KW-0812">Transmembrane</keyword>
<dbReference type="HOGENOM" id="CLU_3184603_0_0_9"/>
<sequence length="46" mass="5733">MLRSFPVIYSCYFIHFLAFFIILCYSFLYNHQYTDLCWNNRKELTP</sequence>
<comment type="caution">
    <text evidence="2">The sequence shown here is derived from an EMBL/GenBank/DDBJ whole genome shotgun (WGS) entry which is preliminary data.</text>
</comment>
<keyword evidence="1" id="KW-1133">Transmembrane helix</keyword>
<dbReference type="Proteomes" id="UP000004968">
    <property type="component" value="Unassembled WGS sequence"/>
</dbReference>
<protein>
    <submittedName>
        <fullName evidence="2">Uncharacterized protein</fullName>
    </submittedName>
</protein>
<feature type="transmembrane region" description="Helical" evidence="1">
    <location>
        <begin position="7"/>
        <end position="28"/>
    </location>
</feature>
<dbReference type="AlphaFoldDB" id="D3ADL9"/>
<evidence type="ECO:0000313" key="2">
    <source>
        <dbReference type="EMBL" id="EFD00095.1"/>
    </source>
</evidence>
<reference evidence="2 3" key="1">
    <citation type="submission" date="2010-01" db="EMBL/GenBank/DDBJ databases">
        <authorList>
            <person name="Weinstock G."/>
            <person name="Sodergren E."/>
            <person name="Clifton S."/>
            <person name="Fulton L."/>
            <person name="Fulton B."/>
            <person name="Courtney L."/>
            <person name="Fronick C."/>
            <person name="Harrison M."/>
            <person name="Strong C."/>
            <person name="Farmer C."/>
            <person name="Delahaunty K."/>
            <person name="Markovic C."/>
            <person name="Hall O."/>
            <person name="Minx P."/>
            <person name="Tomlinson C."/>
            <person name="Mitreva M."/>
            <person name="Nelson J."/>
            <person name="Hou S."/>
            <person name="Wollam A."/>
            <person name="Pepin K.H."/>
            <person name="Johnson M."/>
            <person name="Bhonagiri V."/>
            <person name="Nash W.E."/>
            <person name="Warren W."/>
            <person name="Chinwalla A."/>
            <person name="Mardis E.R."/>
            <person name="Wilson R.K."/>
        </authorList>
    </citation>
    <scope>NUCLEOTIDE SEQUENCE [LARGE SCALE GENOMIC DNA]</scope>
    <source>
        <strain evidence="2 3">DSM 13479</strain>
    </source>
</reference>
<proteinExistence type="predicted"/>
<accession>D3ADL9</accession>
<evidence type="ECO:0000313" key="3">
    <source>
        <dbReference type="Proteomes" id="UP000004968"/>
    </source>
</evidence>